<sequence>MSISNEPAASRRFVAHPPFWGSKWASLTNPAWQKNPVGSYLIIVVAIIAFTAVFGGLYMAVQSSVMRHSGGFAAEMTDKLIRYGAVALLFGGVGGWYWWSQRSGHGNLVIDVTGDGMTVSKRPGDVYRFADATLGVWGVTGGMTMGTALHLRCGPRRFILGGRDFRAAAGTRLDAPDAGYGLPVDIDAWVTGAEFGEILAMAGRRGNHSLAVRPPDPGEPTRCLLFPSTLLVQQMGPFAMRRKQQLLRSVNQPRLAIDVDAEAMRVVDLDTNALVVASPLAQVSAVPETYRYRQGFGIGSLETGFASSLSTTPVMVVHVPGMQPLSIGCRDSTTGLNRRFSWPRDVHQRVNDPPDFSVSGADWLTLVEKFGLTPYLQRHDQQA</sequence>
<proteinExistence type="predicted"/>
<dbReference type="AlphaFoldDB" id="A0A1X1T4A6"/>
<dbReference type="Proteomes" id="UP000467385">
    <property type="component" value="Chromosome"/>
</dbReference>
<reference evidence="1 2" key="1">
    <citation type="journal article" date="2019" name="Emerg. Microbes Infect.">
        <title>Comprehensive subspecies identification of 175 nontuberculous mycobacteria species based on 7547 genomic profiles.</title>
        <authorList>
            <person name="Matsumoto Y."/>
            <person name="Kinjo T."/>
            <person name="Motooka D."/>
            <person name="Nabeya D."/>
            <person name="Jung N."/>
            <person name="Uechi K."/>
            <person name="Horii T."/>
            <person name="Iida T."/>
            <person name="Fujita J."/>
            <person name="Nakamura S."/>
        </authorList>
    </citation>
    <scope>NUCLEOTIDE SEQUENCE [LARGE SCALE GENOMIC DNA]</scope>
    <source>
        <strain evidence="1 2">JCM 14738</strain>
    </source>
</reference>
<organism evidence="1 2">
    <name type="scientific">Mycobacterium conspicuum</name>
    <dbReference type="NCBI Taxonomy" id="44010"/>
    <lineage>
        <taxon>Bacteria</taxon>
        <taxon>Bacillati</taxon>
        <taxon>Actinomycetota</taxon>
        <taxon>Actinomycetes</taxon>
        <taxon>Mycobacteriales</taxon>
        <taxon>Mycobacteriaceae</taxon>
        <taxon>Mycobacterium</taxon>
    </lineage>
</organism>
<evidence type="ECO:0000313" key="2">
    <source>
        <dbReference type="Proteomes" id="UP000467385"/>
    </source>
</evidence>
<dbReference type="OrthoDB" id="4736615at2"/>
<dbReference type="EMBL" id="AP022613">
    <property type="protein sequence ID" value="BBZ36962.1"/>
    <property type="molecule type" value="Genomic_DNA"/>
</dbReference>
<accession>A0A1X1T4A6</accession>
<dbReference type="RefSeq" id="WP_085234179.1">
    <property type="nucleotide sequence ID" value="NZ_AP022613.1"/>
</dbReference>
<protein>
    <submittedName>
        <fullName evidence="1">Uncharacterized protein</fullName>
    </submittedName>
</protein>
<name>A0A1X1T4A6_9MYCO</name>
<keyword evidence="2" id="KW-1185">Reference proteome</keyword>
<dbReference type="STRING" id="44010.AWC00_18370"/>
<evidence type="ECO:0000313" key="1">
    <source>
        <dbReference type="EMBL" id="BBZ36962.1"/>
    </source>
</evidence>
<gene>
    <name evidence="1" type="ORF">MCNS_00250</name>
</gene>